<keyword evidence="5" id="KW-1185">Reference proteome</keyword>
<dbReference type="Gene3D" id="1.10.357.10">
    <property type="entry name" value="Tetracycline Repressor, domain 2"/>
    <property type="match status" value="1"/>
</dbReference>
<accession>A0ABT4JPK6</accession>
<feature type="domain" description="HTH tetR-type" evidence="3">
    <location>
        <begin position="6"/>
        <end position="66"/>
    </location>
</feature>
<proteinExistence type="predicted"/>
<protein>
    <submittedName>
        <fullName evidence="4">TetR/AcrR family transcriptional regulator</fullName>
    </submittedName>
</protein>
<evidence type="ECO:0000313" key="5">
    <source>
        <dbReference type="Proteomes" id="UP001149719"/>
    </source>
</evidence>
<dbReference type="InterPro" id="IPR001647">
    <property type="entry name" value="HTH_TetR"/>
</dbReference>
<dbReference type="Proteomes" id="UP001149719">
    <property type="component" value="Unassembled WGS sequence"/>
</dbReference>
<organism evidence="4 5">
    <name type="scientific">Marinomonas phaeophyticola</name>
    <dbReference type="NCBI Taxonomy" id="3004091"/>
    <lineage>
        <taxon>Bacteria</taxon>
        <taxon>Pseudomonadati</taxon>
        <taxon>Pseudomonadota</taxon>
        <taxon>Gammaproteobacteria</taxon>
        <taxon>Oceanospirillales</taxon>
        <taxon>Oceanospirillaceae</taxon>
        <taxon>Marinomonas</taxon>
    </lineage>
</organism>
<evidence type="ECO:0000259" key="3">
    <source>
        <dbReference type="PROSITE" id="PS50977"/>
    </source>
</evidence>
<dbReference type="SUPFAM" id="SSF46689">
    <property type="entry name" value="Homeodomain-like"/>
    <property type="match status" value="1"/>
</dbReference>
<dbReference type="PROSITE" id="PS50977">
    <property type="entry name" value="HTH_TETR_2"/>
    <property type="match status" value="1"/>
</dbReference>
<gene>
    <name evidence="4" type="ORF">O1D97_01225</name>
</gene>
<feature type="DNA-binding region" description="H-T-H motif" evidence="2">
    <location>
        <begin position="29"/>
        <end position="48"/>
    </location>
</feature>
<evidence type="ECO:0000256" key="1">
    <source>
        <dbReference type="ARBA" id="ARBA00023125"/>
    </source>
</evidence>
<reference evidence="4" key="1">
    <citation type="submission" date="2022-12" db="EMBL/GenBank/DDBJ databases">
        <title>Marinomonas 15G1-11 sp. nov, isolated from marine algae.</title>
        <authorList>
            <person name="Butt M."/>
            <person name="Choi D.G."/>
            <person name="Kim J.M."/>
            <person name="Lee J.K."/>
            <person name="Baek J.H."/>
            <person name="Jeon C.O."/>
        </authorList>
    </citation>
    <scope>NUCLEOTIDE SEQUENCE</scope>
    <source>
        <strain evidence="4">15G1-11</strain>
    </source>
</reference>
<dbReference type="EMBL" id="JAPUBN010000006">
    <property type="protein sequence ID" value="MCZ2720298.1"/>
    <property type="molecule type" value="Genomic_DNA"/>
</dbReference>
<evidence type="ECO:0000256" key="2">
    <source>
        <dbReference type="PROSITE-ProRule" id="PRU00335"/>
    </source>
</evidence>
<dbReference type="InterPro" id="IPR009057">
    <property type="entry name" value="Homeodomain-like_sf"/>
</dbReference>
<dbReference type="RefSeq" id="WP_269122084.1">
    <property type="nucleotide sequence ID" value="NZ_JAPUBN010000006.1"/>
</dbReference>
<evidence type="ECO:0000313" key="4">
    <source>
        <dbReference type="EMBL" id="MCZ2720298.1"/>
    </source>
</evidence>
<comment type="caution">
    <text evidence="4">The sequence shown here is derived from an EMBL/GenBank/DDBJ whole genome shotgun (WGS) entry which is preliminary data.</text>
</comment>
<sequence length="212" mass="23967">MGNKRLHTLDTLRTALQKLLLTHPWDDVSVQMIAEAGEVSVGTFYNYFDCRHEALMDLKAELTNVLKGDLIFLLKTYAYSSEKLTILIKYFTLLSNSESTWSYYLYSGSAYSDRLDNGIKDILTCLILEGIKQKRMDVSDVDQAVHFIEAGLFSHAKRGVNQIDSLIDLVLIMLGVSTEERQQVFSIVCPITPLSQLPMSILTSSRPEAIYE</sequence>
<keyword evidence="1 2" id="KW-0238">DNA-binding</keyword>
<name>A0ABT4JPK6_9GAMM</name>